<accession>A8Y0Y9</accession>
<dbReference type="eggNOG" id="ENOG502TJTT">
    <property type="taxonomic scope" value="Eukaryota"/>
</dbReference>
<keyword evidence="1" id="KW-0472">Membrane</keyword>
<dbReference type="WormBase" id="CBG21847">
    <property type="protein sequence ID" value="CBP29520"/>
    <property type="gene ID" value="WBGene00040528"/>
</dbReference>
<dbReference type="CTD" id="8577647"/>
<keyword evidence="1" id="KW-0812">Transmembrane</keyword>
<dbReference type="PANTHER" id="PTHR46955:SF3">
    <property type="entry name" value="G_PROTEIN_RECEP_F1_2 DOMAIN-CONTAINING PROTEIN"/>
    <property type="match status" value="1"/>
</dbReference>
<evidence type="ECO:0000313" key="2">
    <source>
        <dbReference type="EMBL" id="CAP38558.2"/>
    </source>
</evidence>
<feature type="transmembrane region" description="Helical" evidence="1">
    <location>
        <begin position="28"/>
        <end position="55"/>
    </location>
</feature>
<dbReference type="PANTHER" id="PTHR46955">
    <property type="entry name" value="PROTEIN CBG01349-RELATED"/>
    <property type="match status" value="1"/>
</dbReference>
<dbReference type="InterPro" id="IPR052322">
    <property type="entry name" value="Mito_rRNA_Mtase_NSUN4"/>
</dbReference>
<proteinExistence type="predicted"/>
<dbReference type="InParanoid" id="A8Y0Y9"/>
<gene>
    <name evidence="2 4" type="ORF">CBG21847</name>
    <name evidence="2" type="ORF">CBG_21847</name>
</gene>
<protein>
    <submittedName>
        <fullName evidence="2">Protein CBG21847</fullName>
    </submittedName>
</protein>
<reference evidence="2 3" key="1">
    <citation type="journal article" date="2003" name="PLoS Biol.">
        <title>The genome sequence of Caenorhabditis briggsae: a platform for comparative genomics.</title>
        <authorList>
            <person name="Stein L.D."/>
            <person name="Bao Z."/>
            <person name="Blasiar D."/>
            <person name="Blumenthal T."/>
            <person name="Brent M.R."/>
            <person name="Chen N."/>
            <person name="Chinwalla A."/>
            <person name="Clarke L."/>
            <person name="Clee C."/>
            <person name="Coghlan A."/>
            <person name="Coulson A."/>
            <person name="D'Eustachio P."/>
            <person name="Fitch D.H."/>
            <person name="Fulton L.A."/>
            <person name="Fulton R.E."/>
            <person name="Griffiths-Jones S."/>
            <person name="Harris T.W."/>
            <person name="Hillier L.W."/>
            <person name="Kamath R."/>
            <person name="Kuwabara P.E."/>
            <person name="Mardis E.R."/>
            <person name="Marra M.A."/>
            <person name="Miner T.L."/>
            <person name="Minx P."/>
            <person name="Mullikin J.C."/>
            <person name="Plumb R.W."/>
            <person name="Rogers J."/>
            <person name="Schein J.E."/>
            <person name="Sohrmann M."/>
            <person name="Spieth J."/>
            <person name="Stajich J.E."/>
            <person name="Wei C."/>
            <person name="Willey D."/>
            <person name="Wilson R.K."/>
            <person name="Durbin R."/>
            <person name="Waterston R.H."/>
        </authorList>
    </citation>
    <scope>NUCLEOTIDE SEQUENCE [LARGE SCALE GENOMIC DNA]</scope>
    <source>
        <strain evidence="2 3">AF16</strain>
    </source>
</reference>
<keyword evidence="3" id="KW-1185">Reference proteome</keyword>
<dbReference type="HOGENOM" id="CLU_2111081_0_0_1"/>
<dbReference type="GeneID" id="8577647"/>
<evidence type="ECO:0000256" key="1">
    <source>
        <dbReference type="SAM" id="Phobius"/>
    </source>
</evidence>
<evidence type="ECO:0000313" key="3">
    <source>
        <dbReference type="Proteomes" id="UP000008549"/>
    </source>
</evidence>
<name>A8Y0Y9_CAEBR</name>
<evidence type="ECO:0000313" key="4">
    <source>
        <dbReference type="WormBase" id="CBG21847"/>
    </source>
</evidence>
<dbReference type="EMBL" id="HE601531">
    <property type="protein sequence ID" value="CAP38558.2"/>
    <property type="molecule type" value="Genomic_DNA"/>
</dbReference>
<sequence>MVSRGGKDSVVSQQGPNKYAKANRTSTGILISSLLFITVPSVLVGIVELTGFSIFKLVGPFYSACLLVSGCCNAIIFISSNWDNVRPKPQTSSVFVPKVSTVHSAANSGGAGTWH</sequence>
<dbReference type="KEGG" id="cbr:CBG_21847"/>
<keyword evidence="1" id="KW-1133">Transmembrane helix</keyword>
<dbReference type="Proteomes" id="UP000008549">
    <property type="component" value="Unassembled WGS sequence"/>
</dbReference>
<organism evidence="2 3">
    <name type="scientific">Caenorhabditis briggsae</name>
    <dbReference type="NCBI Taxonomy" id="6238"/>
    <lineage>
        <taxon>Eukaryota</taxon>
        <taxon>Metazoa</taxon>
        <taxon>Ecdysozoa</taxon>
        <taxon>Nematoda</taxon>
        <taxon>Chromadorea</taxon>
        <taxon>Rhabditida</taxon>
        <taxon>Rhabditina</taxon>
        <taxon>Rhabditomorpha</taxon>
        <taxon>Rhabditoidea</taxon>
        <taxon>Rhabditidae</taxon>
        <taxon>Peloderinae</taxon>
        <taxon>Caenorhabditis</taxon>
    </lineage>
</organism>
<feature type="transmembrane region" description="Helical" evidence="1">
    <location>
        <begin position="61"/>
        <end position="78"/>
    </location>
</feature>
<dbReference type="RefSeq" id="XP_002635652.2">
    <property type="nucleotide sequence ID" value="XM_002635606.2"/>
</dbReference>
<dbReference type="AlphaFoldDB" id="A8Y0Y9"/>
<reference evidence="2 3" key="2">
    <citation type="journal article" date="2011" name="PLoS Genet.">
        <title>Caenorhabditis briggsae recombinant inbred line genotypes reveal inter-strain incompatibility and the evolution of recombination.</title>
        <authorList>
            <person name="Ross J.A."/>
            <person name="Koboldt D.C."/>
            <person name="Staisch J.E."/>
            <person name="Chamberlin H.M."/>
            <person name="Gupta B.P."/>
            <person name="Miller R.D."/>
            <person name="Baird S.E."/>
            <person name="Haag E.S."/>
        </authorList>
    </citation>
    <scope>NUCLEOTIDE SEQUENCE [LARGE SCALE GENOMIC DNA]</scope>
    <source>
        <strain evidence="2 3">AF16</strain>
    </source>
</reference>